<evidence type="ECO:0000313" key="3">
    <source>
        <dbReference type="EMBL" id="KAF9741999.1"/>
    </source>
</evidence>
<reference evidence="3" key="1">
    <citation type="journal article" date="2020" name="Mol. Plant Microbe Interact.">
        <title>Genome Sequence of the Biocontrol Agent Coniothyrium minitans strain Conio (IMI 134523).</title>
        <authorList>
            <person name="Patel D."/>
            <person name="Shittu T.A."/>
            <person name="Baroncelli R."/>
            <person name="Muthumeenakshi S."/>
            <person name="Osborne T.H."/>
            <person name="Janganan T.K."/>
            <person name="Sreenivasaprasad S."/>
        </authorList>
    </citation>
    <scope>NUCLEOTIDE SEQUENCE</scope>
    <source>
        <strain evidence="3">Conio</strain>
    </source>
</reference>
<keyword evidence="4" id="KW-1185">Reference proteome</keyword>
<comment type="caution">
    <text evidence="3">The sequence shown here is derived from an EMBL/GenBank/DDBJ whole genome shotgun (WGS) entry which is preliminary data.</text>
</comment>
<name>A0A9P6KXH5_9PLEO</name>
<sequence>MPILQIYPASFPSIPTPLKRFYIFFRHPGYDDSNNVLLKLHASDTNTDRSHDGEPSPRPGLYAQVALDACAIIAGNCNDGWLSPNRDSEQARNNRVAASSMLHARSYYFHLNCVENTDECDEPYPIVPTFREWCFPHDRVPAHWAQLSSNTTSLTSTFAPSNLTAALQACSGGGRCHITGHKEEIQVAHIVPQAELDWWLENDMSRYNNGRGNTLDDTVNAMLLQADLHIAFDKSRFVFVPKPSSEGGEQRLVFHLLDPSPEYEHYHHNHELHESAVSPEVLFARFAWTLFPLLGAFLSCKKNRRLTLRTATDNQVLARGYFPASVCGQFSQLSFRKRSQSPKKRKPDADVLDAASVGDAAVYKQIRENTPASALNVRKRALRSDDNEVPLMDLTRGRSKRRKVLACPSPSSPSPLSSMSPTENSSSACHAKEFCATAVDHSQLAQQWLDSERQRSDPGQNWIKEKRWAQEVWAGKSLASHEVGQWLELSGYDVRDAGSDHEVLCANEVPIDCEQGSTGIEE</sequence>
<evidence type="ECO:0000259" key="2">
    <source>
        <dbReference type="Pfam" id="PF13391"/>
    </source>
</evidence>
<dbReference type="EMBL" id="WJXW01000001">
    <property type="protein sequence ID" value="KAF9741999.1"/>
    <property type="molecule type" value="Genomic_DNA"/>
</dbReference>
<proteinExistence type="predicted"/>
<feature type="region of interest" description="Disordered" evidence="1">
    <location>
        <begin position="400"/>
        <end position="424"/>
    </location>
</feature>
<organism evidence="3 4">
    <name type="scientific">Paraphaeosphaeria minitans</name>
    <dbReference type="NCBI Taxonomy" id="565426"/>
    <lineage>
        <taxon>Eukaryota</taxon>
        <taxon>Fungi</taxon>
        <taxon>Dikarya</taxon>
        <taxon>Ascomycota</taxon>
        <taxon>Pezizomycotina</taxon>
        <taxon>Dothideomycetes</taxon>
        <taxon>Pleosporomycetidae</taxon>
        <taxon>Pleosporales</taxon>
        <taxon>Massarineae</taxon>
        <taxon>Didymosphaeriaceae</taxon>
        <taxon>Paraphaeosphaeria</taxon>
    </lineage>
</organism>
<evidence type="ECO:0000256" key="1">
    <source>
        <dbReference type="SAM" id="MobiDB-lite"/>
    </source>
</evidence>
<dbReference type="AlphaFoldDB" id="A0A9P6KXH5"/>
<evidence type="ECO:0000313" key="4">
    <source>
        <dbReference type="Proteomes" id="UP000756921"/>
    </source>
</evidence>
<gene>
    <name evidence="3" type="ORF">PMIN01_01538</name>
</gene>
<accession>A0A9P6KXH5</accession>
<protein>
    <recommendedName>
        <fullName evidence="2">HNH nuclease domain-containing protein</fullName>
    </recommendedName>
</protein>
<dbReference type="OrthoDB" id="2142759at2759"/>
<feature type="domain" description="HNH nuclease" evidence="2">
    <location>
        <begin position="176"/>
        <end position="240"/>
    </location>
</feature>
<dbReference type="Pfam" id="PF13391">
    <property type="entry name" value="HNH_2"/>
    <property type="match status" value="1"/>
</dbReference>
<dbReference type="InterPro" id="IPR003615">
    <property type="entry name" value="HNH_nuc"/>
</dbReference>
<dbReference type="Proteomes" id="UP000756921">
    <property type="component" value="Unassembled WGS sequence"/>
</dbReference>